<dbReference type="AlphaFoldDB" id="A0AAF0I3M0"/>
<keyword evidence="1" id="KW-0472">Membrane</keyword>
<dbReference type="EMBL" id="CP119075">
    <property type="protein sequence ID" value="WED66224.1"/>
    <property type="molecule type" value="Genomic_DNA"/>
</dbReference>
<dbReference type="RefSeq" id="WP_330928483.1">
    <property type="nucleotide sequence ID" value="NZ_CP119075.1"/>
</dbReference>
<dbReference type="Proteomes" id="UP001218638">
    <property type="component" value="Chromosome"/>
</dbReference>
<evidence type="ECO:0000313" key="2">
    <source>
        <dbReference type="EMBL" id="WED66224.1"/>
    </source>
</evidence>
<name>A0AAF0I3M0_9BACT</name>
<proteinExistence type="predicted"/>
<keyword evidence="3" id="KW-1185">Reference proteome</keyword>
<evidence type="ECO:0000256" key="1">
    <source>
        <dbReference type="SAM" id="Phobius"/>
    </source>
</evidence>
<dbReference type="KEGG" id="slom:PXH66_05110"/>
<sequence length="255" mass="27725">MTNDEAKFMLQGYRPNGEDADNEAFAAALAQAERDPTLREWFEREQAFDTVIAGKLREVAVPEGLRESVLAGTKLSSGTTKSSRPRAWWARSWTIGLAAAAAVVMALTINFNRAGQPIASLPRVDAMLQLALDEYRGVHPMGPHADALGTFGAWLESPATALSASTMPADLAALKLDGCRSVSVAGHDVFEICFRRGDAWFHVYLAPRTEFDPQSIHAEPMFHEQGQFVAASWADDKFVYLVSSTAGLATLRGIL</sequence>
<keyword evidence="1" id="KW-1133">Transmembrane helix</keyword>
<keyword evidence="1" id="KW-0812">Transmembrane</keyword>
<evidence type="ECO:0000313" key="3">
    <source>
        <dbReference type="Proteomes" id="UP001218638"/>
    </source>
</evidence>
<reference evidence="2" key="1">
    <citation type="submission" date="2023-03" db="EMBL/GenBank/DDBJ databases">
        <title>Lomoglobus Profundus gen. nov., sp. nov., a novel member of the phylum Verrucomicrobia, isolated from deep-marine sediment of South China Sea.</title>
        <authorList>
            <person name="Ahmad T."/>
            <person name="Ishaq S.E."/>
            <person name="Wang F."/>
        </authorList>
    </citation>
    <scope>NUCLEOTIDE SEQUENCE</scope>
    <source>
        <strain evidence="2">LMO-M01</strain>
    </source>
</reference>
<protein>
    <submittedName>
        <fullName evidence="2">Uncharacterized protein</fullName>
    </submittedName>
</protein>
<gene>
    <name evidence="2" type="ORF">PXH66_05110</name>
</gene>
<accession>A0AAF0I3M0</accession>
<feature type="transmembrane region" description="Helical" evidence="1">
    <location>
        <begin position="88"/>
        <end position="109"/>
    </location>
</feature>
<organism evidence="2 3">
    <name type="scientific">Synoicihabitans lomoniglobus</name>
    <dbReference type="NCBI Taxonomy" id="2909285"/>
    <lineage>
        <taxon>Bacteria</taxon>
        <taxon>Pseudomonadati</taxon>
        <taxon>Verrucomicrobiota</taxon>
        <taxon>Opitutia</taxon>
        <taxon>Opitutales</taxon>
        <taxon>Opitutaceae</taxon>
        <taxon>Synoicihabitans</taxon>
    </lineage>
</organism>